<sequence>MSKSEKIRELAKSGMSTAEIARALGIRYQFAYGVLRNADVGGGQRPTSNAVPVTAKPSKPPLLASDLKTAGFEHVGCWILSAEQRLVIDRELPKAVGVYAFAKGDAVLYVGVATIGLAKRLYFYGRPGVSQRTSLRINAVIIDELARHPKIDVYAAFPPDLEWNGLPIHGSAGLELGLIKKYALPWNMRSAGQ</sequence>
<keyword evidence="2" id="KW-1185">Reference proteome</keyword>
<dbReference type="InterPro" id="IPR044556">
    <property type="entry name" value="EndoII-like_GIY-YIG"/>
</dbReference>
<comment type="caution">
    <text evidence="1">The sequence shown here is derived from an EMBL/GenBank/DDBJ whole genome shotgun (WGS) entry which is preliminary data.</text>
</comment>
<dbReference type="EMBL" id="JAVIIP010000011">
    <property type="protein sequence ID" value="MDX8540103.1"/>
    <property type="molecule type" value="Genomic_DNA"/>
</dbReference>
<protein>
    <submittedName>
        <fullName evidence="1">GIY-YIG nuclease family protein</fullName>
    </submittedName>
</protein>
<organism evidence="1 2">
    <name type="scientific">Mesorhizobium abyssinicae</name>
    <dbReference type="NCBI Taxonomy" id="1209958"/>
    <lineage>
        <taxon>Bacteria</taxon>
        <taxon>Pseudomonadati</taxon>
        <taxon>Pseudomonadota</taxon>
        <taxon>Alphaproteobacteria</taxon>
        <taxon>Hyphomicrobiales</taxon>
        <taxon>Phyllobacteriaceae</taxon>
        <taxon>Mesorhizobium</taxon>
    </lineage>
</organism>
<dbReference type="CDD" id="cd10436">
    <property type="entry name" value="GIY-YIG_EndoII_Hpy188I_like"/>
    <property type="match status" value="1"/>
</dbReference>
<proteinExistence type="predicted"/>
<reference evidence="1 2" key="1">
    <citation type="submission" date="2023-08" db="EMBL/GenBank/DDBJ databases">
        <title>Implementing the SeqCode for naming new Mesorhizobium species isolated from Vachellia karroo root nodules.</title>
        <authorList>
            <person name="Van Lill M."/>
        </authorList>
    </citation>
    <scope>NUCLEOTIDE SEQUENCE [LARGE SCALE GENOMIC DNA]</scope>
    <source>
        <strain evidence="1 2">VK4B</strain>
    </source>
</reference>
<gene>
    <name evidence="1" type="ORF">RFM23_21010</name>
</gene>
<accession>A0ABU5AS17</accession>
<name>A0ABU5AS17_9HYPH</name>
<dbReference type="RefSeq" id="WP_320321247.1">
    <property type="nucleotide sequence ID" value="NZ_JAVIIP010000011.1"/>
</dbReference>
<evidence type="ECO:0000313" key="1">
    <source>
        <dbReference type="EMBL" id="MDX8540103.1"/>
    </source>
</evidence>
<dbReference type="Proteomes" id="UP001276564">
    <property type="component" value="Unassembled WGS sequence"/>
</dbReference>
<evidence type="ECO:0000313" key="2">
    <source>
        <dbReference type="Proteomes" id="UP001276564"/>
    </source>
</evidence>